<dbReference type="InterPro" id="IPR036406">
    <property type="entry name" value="Coprogen_oxidase_aer_sf"/>
</dbReference>
<dbReference type="PANTHER" id="PTHR10755">
    <property type="entry name" value="COPROPORPHYRINOGEN III OXIDASE, MITOCHONDRIAL"/>
    <property type="match status" value="1"/>
</dbReference>
<evidence type="ECO:0000256" key="6">
    <source>
        <dbReference type="ARBA" id="ARBA00023244"/>
    </source>
</evidence>
<dbReference type="Pfam" id="PF01218">
    <property type="entry name" value="Coprogen_oxidas"/>
    <property type="match status" value="2"/>
</dbReference>
<gene>
    <name evidence="7" type="ORF">PROFUN_11413</name>
</gene>
<dbReference type="STRING" id="1890364.A0A2P6NA78"/>
<protein>
    <recommendedName>
        <fullName evidence="4">coproporphyrinogen oxidase</fullName>
        <ecNumber evidence="4">1.3.3.3</ecNumber>
    </recommendedName>
</protein>
<evidence type="ECO:0000256" key="3">
    <source>
        <dbReference type="ARBA" id="ARBA00011738"/>
    </source>
</evidence>
<sequence>MSSRKAAAVLGVISNDTHAAFGADDIEFGLQNIQDHICNFLIEHSSQDYTEDKYEYKIRGGGRTRVWEGDASKDVLEKAGVNFSSIGGDTLPAATQAQIKISPEEASDGVPFKAMGVSLVIHPSNPHIPTIHMNIRYFECGPPSQPDRYWWFGGGESPQRFIHSLLDDRIVNSPTANWLIWITGIDLTPYWPTPGLFGRVINFHKKLKEICVRHNQPYDKYKATCDEYFTIPHRNEMRGVGGIFFDHLNEESGMSRRDLFAFISDLGFTFTSIYRPFIDEDRRSLPYNPATLKKNFTGNIEENEREWQLIRRGRYVEFNLTYDRGGRTESILMSLPTVAKWKYNYIPKKGSAPEIINSFYLQPQPWVDYAPENAHLYEKAHMKGNSQGGSTLFFGVLAISAYILTLAFSDSAPIPSLDGPLPIIQL</sequence>
<dbReference type="GO" id="GO:0005737">
    <property type="term" value="C:cytoplasm"/>
    <property type="evidence" value="ECO:0007669"/>
    <property type="project" value="TreeGrafter"/>
</dbReference>
<dbReference type="Proteomes" id="UP000241769">
    <property type="component" value="Unassembled WGS sequence"/>
</dbReference>
<dbReference type="GO" id="GO:0006782">
    <property type="term" value="P:protoporphyrinogen IX biosynthetic process"/>
    <property type="evidence" value="ECO:0007669"/>
    <property type="project" value="UniProtKB-UniPathway"/>
</dbReference>
<proteinExistence type="inferred from homology"/>
<dbReference type="SUPFAM" id="SSF102886">
    <property type="entry name" value="Coproporphyrinogen III oxidase"/>
    <property type="match status" value="1"/>
</dbReference>
<accession>A0A2P6NA78</accession>
<dbReference type="Gene3D" id="3.40.1500.10">
    <property type="entry name" value="Coproporphyrinogen III oxidase, aerobic"/>
    <property type="match status" value="2"/>
</dbReference>
<evidence type="ECO:0000256" key="5">
    <source>
        <dbReference type="ARBA" id="ARBA00023002"/>
    </source>
</evidence>
<reference evidence="7 8" key="1">
    <citation type="journal article" date="2018" name="Genome Biol. Evol.">
        <title>Multiple Roots of Fruiting Body Formation in Amoebozoa.</title>
        <authorList>
            <person name="Hillmann F."/>
            <person name="Forbes G."/>
            <person name="Novohradska S."/>
            <person name="Ferling I."/>
            <person name="Riege K."/>
            <person name="Groth M."/>
            <person name="Westermann M."/>
            <person name="Marz M."/>
            <person name="Spaller T."/>
            <person name="Winckler T."/>
            <person name="Schaap P."/>
            <person name="Glockner G."/>
        </authorList>
    </citation>
    <scope>NUCLEOTIDE SEQUENCE [LARGE SCALE GENOMIC DNA]</scope>
    <source>
        <strain evidence="7 8">Jena</strain>
    </source>
</reference>
<organism evidence="7 8">
    <name type="scientific">Planoprotostelium fungivorum</name>
    <dbReference type="NCBI Taxonomy" id="1890364"/>
    <lineage>
        <taxon>Eukaryota</taxon>
        <taxon>Amoebozoa</taxon>
        <taxon>Evosea</taxon>
        <taxon>Variosea</taxon>
        <taxon>Cavosteliida</taxon>
        <taxon>Cavosteliaceae</taxon>
        <taxon>Planoprotostelium</taxon>
    </lineage>
</organism>
<dbReference type="InterPro" id="IPR001260">
    <property type="entry name" value="Coprogen_oxidase_aer"/>
</dbReference>
<evidence type="ECO:0000313" key="8">
    <source>
        <dbReference type="Proteomes" id="UP000241769"/>
    </source>
</evidence>
<dbReference type="PRINTS" id="PR00073">
    <property type="entry name" value="COPRGNOXDASE"/>
</dbReference>
<dbReference type="UniPathway" id="UPA00251">
    <property type="reaction ID" value="UER00322"/>
</dbReference>
<keyword evidence="6" id="KW-0627">Porphyrin biosynthesis</keyword>
<dbReference type="AlphaFoldDB" id="A0A2P6NA78"/>
<evidence type="ECO:0000256" key="1">
    <source>
        <dbReference type="ARBA" id="ARBA00005168"/>
    </source>
</evidence>
<keyword evidence="5" id="KW-0560">Oxidoreductase</keyword>
<dbReference type="GO" id="GO:0004109">
    <property type="term" value="F:coproporphyrinogen oxidase activity"/>
    <property type="evidence" value="ECO:0007669"/>
    <property type="project" value="UniProtKB-EC"/>
</dbReference>
<dbReference type="EC" id="1.3.3.3" evidence="4"/>
<dbReference type="FunCoup" id="A0A2P6NA78">
    <property type="interactions" value="231"/>
</dbReference>
<dbReference type="EMBL" id="MDYQ01000136">
    <property type="protein sequence ID" value="PRP80858.1"/>
    <property type="molecule type" value="Genomic_DNA"/>
</dbReference>
<comment type="caution">
    <text evidence="7">The sequence shown here is derived from an EMBL/GenBank/DDBJ whole genome shotgun (WGS) entry which is preliminary data.</text>
</comment>
<evidence type="ECO:0000256" key="2">
    <source>
        <dbReference type="ARBA" id="ARBA00010644"/>
    </source>
</evidence>
<comment type="pathway">
    <text evidence="1">Porphyrin-containing compound metabolism; protoporphyrin-IX biosynthesis; protoporphyrinogen-IX from coproporphyrinogen-III (O2 route): step 1/1.</text>
</comment>
<dbReference type="OrthoDB" id="15318at2759"/>
<dbReference type="PANTHER" id="PTHR10755:SF0">
    <property type="entry name" value="OXYGEN-DEPENDENT COPROPORPHYRINOGEN-III OXIDASE, MITOCHONDRIAL"/>
    <property type="match status" value="1"/>
</dbReference>
<keyword evidence="8" id="KW-1185">Reference proteome</keyword>
<name>A0A2P6NA78_9EUKA</name>
<dbReference type="InParanoid" id="A0A2P6NA78"/>
<evidence type="ECO:0000313" key="7">
    <source>
        <dbReference type="EMBL" id="PRP80858.1"/>
    </source>
</evidence>
<comment type="similarity">
    <text evidence="2">Belongs to the aerobic coproporphyrinogen-III oxidase family.</text>
</comment>
<evidence type="ECO:0000256" key="4">
    <source>
        <dbReference type="ARBA" id="ARBA00012869"/>
    </source>
</evidence>
<comment type="subunit">
    <text evidence="3">Homodimer.</text>
</comment>